<evidence type="ECO:0000313" key="3">
    <source>
        <dbReference type="Proteomes" id="UP000094960"/>
    </source>
</evidence>
<proteinExistence type="predicted"/>
<dbReference type="EMBL" id="CP017248">
    <property type="protein sequence ID" value="AOR29714.1"/>
    <property type="molecule type" value="Genomic_DNA"/>
</dbReference>
<name>A0A1D7Y2A9_9ACTN</name>
<keyword evidence="3" id="KW-1185">Reference proteome</keyword>
<protein>
    <submittedName>
        <fullName evidence="2">Uncharacterized protein</fullName>
    </submittedName>
</protein>
<evidence type="ECO:0000256" key="1">
    <source>
        <dbReference type="SAM" id="MobiDB-lite"/>
    </source>
</evidence>
<feature type="region of interest" description="Disordered" evidence="1">
    <location>
        <begin position="1"/>
        <end position="20"/>
    </location>
</feature>
<dbReference type="Proteomes" id="UP000094960">
    <property type="component" value="Chromosome"/>
</dbReference>
<dbReference type="RefSeq" id="WP_069776375.1">
    <property type="nucleotide sequence ID" value="NZ_CP017248.1"/>
</dbReference>
<evidence type="ECO:0000313" key="2">
    <source>
        <dbReference type="EMBL" id="AOR29714.1"/>
    </source>
</evidence>
<reference evidence="3" key="1">
    <citation type="submission" date="2016-09" db="EMBL/GenBank/DDBJ databases">
        <title>Streptomyces puniciscabiei strain:TW1S1 Genome sequencing and assembly.</title>
        <authorList>
            <person name="Kim M.-K."/>
            <person name="Kim S.B."/>
        </authorList>
    </citation>
    <scope>NUCLEOTIDE SEQUENCE [LARGE SCALE GENOMIC DNA]</scope>
    <source>
        <strain evidence="3">TW1S1</strain>
    </source>
</reference>
<dbReference type="KEGG" id="spun:BFF78_00140"/>
<gene>
    <name evidence="2" type="ORF">BFF78_00140</name>
</gene>
<accession>A0A1D7Y2A9</accession>
<sequence>MGKASRKRREAREPGGNRSSRLYREIPLPVIEACEDVLTAYTSGRVPACDAALLQDWPAMIYAEAAALEAVDLLTDRQGHSSDLLFTMLLEEGTFTGLAPAMLPLLRFLRGRRAGQSPTLLLAPDTPMPALTLLLIAGQALLSACEDRPGSPAADAVLRACLRHLASGPLDDRTLAGDLAFALTEEQQEQADVETFVRDQARRLCSEAVPVRRAAGLTDRPPLLVLDLAARPDLEDLLRVLHSDTPADGADTVTRWRALAGADTVRLEVDWPEPVRASLAVLLDTVEHQGVLNRIASGGAVDLTATDPADSLDDPFVLARVTTNGQSLTDVLRRAAV</sequence>
<organism evidence="2 3">
    <name type="scientific">Streptomyces fodineus</name>
    <dbReference type="NCBI Taxonomy" id="1904616"/>
    <lineage>
        <taxon>Bacteria</taxon>
        <taxon>Bacillati</taxon>
        <taxon>Actinomycetota</taxon>
        <taxon>Actinomycetes</taxon>
        <taxon>Kitasatosporales</taxon>
        <taxon>Streptomycetaceae</taxon>
        <taxon>Streptomyces</taxon>
    </lineage>
</organism>
<dbReference type="AlphaFoldDB" id="A0A1D7Y2A9"/>